<dbReference type="Pfam" id="PF13087">
    <property type="entry name" value="AAA_12"/>
    <property type="match status" value="1"/>
</dbReference>
<dbReference type="SUPFAM" id="SSF52540">
    <property type="entry name" value="P-loop containing nucleoside triphosphate hydrolases"/>
    <property type="match status" value="1"/>
</dbReference>
<dbReference type="Pfam" id="PF13245">
    <property type="entry name" value="AAA_19"/>
    <property type="match status" value="1"/>
</dbReference>
<dbReference type="PANTHER" id="PTHR43788:SF8">
    <property type="entry name" value="DNA-BINDING PROTEIN SMUBP-2"/>
    <property type="match status" value="1"/>
</dbReference>
<evidence type="ECO:0000259" key="6">
    <source>
        <dbReference type="Pfam" id="PF13087"/>
    </source>
</evidence>
<keyword evidence="4 7" id="KW-0067">ATP-binding</keyword>
<dbReference type="InterPro" id="IPR027417">
    <property type="entry name" value="P-loop_NTPase"/>
</dbReference>
<sequence length="862" mass="95304">MNERDDAVEELRPEELLAYYREVTRVLGLDRENPDPKRPNKQAGFSINWFYQRLVPRWGADVPAIVAAFLGSGAPGLLRSGEVPREDFAEALLEGAERPNESQLSAIARALGSTVSIIQGPPGTGKTKTILNLVSCALASGEGATVAVVATNGEAIRTIGEKIADAAKQGEAAGRNWTRLVRAHAPLGSMGVRHEWSEEHPGEPVFSKNGRGADERPCDRPDLGTTGWEPNVRAEEFLAGHPFVTCTIHSILKCFADGERYRYDYVIMDEASQCDVALGIIAMSCAKHLVLVGDVEQLAPIHVDDLDPEVEGALAESGVRRPRLPWHGLVDGEDGMSVLKAAQAAFAPLGVPSTMLVEHYRCDPMIIGFSNECIYGGKLMVRSRPSGGTPVRVRWFEGSYHEKTLPEGRAKRGSKHNLKQLDVFMEEEFPKLLELVSGEDAPSVCILTPYKGQLRELRARMVEAAQELDDAISRPGEPREDDALGLADLSLTIHTSQGKEFDYVYLLPVEDLSTWEQPWSQGRRLVNVAVTRAKRELVVVTSSSLMSDRVQRALLGKERSVDPSASARSWSEQEKERGEYIRRLVDYVMREEGMAAFRRSSLRSVFDVCPLVRRERFLAGRGGWRGRDLPSAPEVAIARALLEVDLEGRGLACAFEAPLSAIPHELAERRLADDPAEGELTRERKLAFMYDYDKARDEDGARIESHLDFAIYERATGRLVLAIEVDGNSHREQEFRQGARPKARAGEDRLAHMRRNERMKDAIARDLGGLVLLGNDREAWEVERPLRGCFTLLRLRTNGSTAWETESVRAAARADVGALPRRAFSTIERLIDEQVARGTERAPVLELEVAGAPIAAVAELSL</sequence>
<comment type="caution">
    <text evidence="7">The sequence shown here is derived from an EMBL/GenBank/DDBJ whole genome shotgun (WGS) entry which is preliminary data.</text>
</comment>
<dbReference type="GO" id="GO:0043139">
    <property type="term" value="F:5'-3' DNA helicase activity"/>
    <property type="evidence" value="ECO:0007669"/>
    <property type="project" value="TreeGrafter"/>
</dbReference>
<name>A0A9D2EY99_9ACTN</name>
<evidence type="ECO:0000256" key="4">
    <source>
        <dbReference type="ARBA" id="ARBA00022840"/>
    </source>
</evidence>
<protein>
    <submittedName>
        <fullName evidence="7">ATP-binding protein</fullName>
    </submittedName>
</protein>
<dbReference type="AlphaFoldDB" id="A0A9D2EY99"/>
<dbReference type="Proteomes" id="UP000824062">
    <property type="component" value="Unassembled WGS sequence"/>
</dbReference>
<evidence type="ECO:0000256" key="1">
    <source>
        <dbReference type="ARBA" id="ARBA00022741"/>
    </source>
</evidence>
<evidence type="ECO:0000256" key="5">
    <source>
        <dbReference type="SAM" id="MobiDB-lite"/>
    </source>
</evidence>
<dbReference type="GO" id="GO:0005524">
    <property type="term" value="F:ATP binding"/>
    <property type="evidence" value="ECO:0007669"/>
    <property type="project" value="UniProtKB-KW"/>
</dbReference>
<dbReference type="EMBL" id="DXBM01000019">
    <property type="protein sequence ID" value="HIZ45750.1"/>
    <property type="molecule type" value="Genomic_DNA"/>
</dbReference>
<evidence type="ECO:0000313" key="7">
    <source>
        <dbReference type="EMBL" id="HIZ45750.1"/>
    </source>
</evidence>
<dbReference type="PANTHER" id="PTHR43788">
    <property type="entry name" value="DNA2/NAM7 HELICASE FAMILY MEMBER"/>
    <property type="match status" value="1"/>
</dbReference>
<dbReference type="InterPro" id="IPR041679">
    <property type="entry name" value="DNA2/NAM7-like_C"/>
</dbReference>
<keyword evidence="2" id="KW-0378">Hydrolase</keyword>
<feature type="region of interest" description="Disordered" evidence="5">
    <location>
        <begin position="194"/>
        <end position="226"/>
    </location>
</feature>
<dbReference type="InterPro" id="IPR050534">
    <property type="entry name" value="Coronavir_polyprotein_1ab"/>
</dbReference>
<organism evidence="7 8">
    <name type="scientific">Candidatus Olsenella pullistercoris</name>
    <dbReference type="NCBI Taxonomy" id="2838712"/>
    <lineage>
        <taxon>Bacteria</taxon>
        <taxon>Bacillati</taxon>
        <taxon>Actinomycetota</taxon>
        <taxon>Coriobacteriia</taxon>
        <taxon>Coriobacteriales</taxon>
        <taxon>Atopobiaceae</taxon>
        <taxon>Olsenella</taxon>
    </lineage>
</organism>
<gene>
    <name evidence="7" type="ORF">IAA19_01860</name>
</gene>
<evidence type="ECO:0000256" key="2">
    <source>
        <dbReference type="ARBA" id="ARBA00022801"/>
    </source>
</evidence>
<evidence type="ECO:0000256" key="3">
    <source>
        <dbReference type="ARBA" id="ARBA00022806"/>
    </source>
</evidence>
<keyword evidence="3" id="KW-0347">Helicase</keyword>
<dbReference type="Gene3D" id="3.40.50.300">
    <property type="entry name" value="P-loop containing nucleotide triphosphate hydrolases"/>
    <property type="match status" value="2"/>
</dbReference>
<proteinExistence type="predicted"/>
<reference evidence="7" key="2">
    <citation type="submission" date="2021-04" db="EMBL/GenBank/DDBJ databases">
        <authorList>
            <person name="Gilroy R."/>
        </authorList>
    </citation>
    <scope>NUCLEOTIDE SEQUENCE</scope>
    <source>
        <strain evidence="7">ChiHjej12B11-14209</strain>
    </source>
</reference>
<keyword evidence="1" id="KW-0547">Nucleotide-binding</keyword>
<reference evidence="7" key="1">
    <citation type="journal article" date="2021" name="PeerJ">
        <title>Extensive microbial diversity within the chicken gut microbiome revealed by metagenomics and culture.</title>
        <authorList>
            <person name="Gilroy R."/>
            <person name="Ravi A."/>
            <person name="Getino M."/>
            <person name="Pursley I."/>
            <person name="Horton D.L."/>
            <person name="Alikhan N.F."/>
            <person name="Baker D."/>
            <person name="Gharbi K."/>
            <person name="Hall N."/>
            <person name="Watson M."/>
            <person name="Adriaenssens E.M."/>
            <person name="Foster-Nyarko E."/>
            <person name="Jarju S."/>
            <person name="Secka A."/>
            <person name="Antonio M."/>
            <person name="Oren A."/>
            <person name="Chaudhuri R.R."/>
            <person name="La Ragione R."/>
            <person name="Hildebrand F."/>
            <person name="Pallen M.J."/>
        </authorList>
    </citation>
    <scope>NUCLEOTIDE SEQUENCE</scope>
    <source>
        <strain evidence="7">ChiHjej12B11-14209</strain>
    </source>
</reference>
<feature type="domain" description="DNA2/NAM7 helicase-like C-terminal" evidence="6">
    <location>
        <begin position="351"/>
        <end position="543"/>
    </location>
</feature>
<dbReference type="GO" id="GO:0016787">
    <property type="term" value="F:hydrolase activity"/>
    <property type="evidence" value="ECO:0007669"/>
    <property type="project" value="UniProtKB-KW"/>
</dbReference>
<accession>A0A9D2EY99</accession>
<feature type="compositionally biased region" description="Basic and acidic residues" evidence="5">
    <location>
        <begin position="211"/>
        <end position="222"/>
    </location>
</feature>
<evidence type="ECO:0000313" key="8">
    <source>
        <dbReference type="Proteomes" id="UP000824062"/>
    </source>
</evidence>